<organism evidence="10 11">
    <name type="scientific">Caldovatus aquaticus</name>
    <dbReference type="NCBI Taxonomy" id="2865671"/>
    <lineage>
        <taxon>Bacteria</taxon>
        <taxon>Pseudomonadati</taxon>
        <taxon>Pseudomonadota</taxon>
        <taxon>Alphaproteobacteria</taxon>
        <taxon>Acetobacterales</taxon>
        <taxon>Roseomonadaceae</taxon>
        <taxon>Caldovatus</taxon>
    </lineage>
</organism>
<protein>
    <recommendedName>
        <fullName evidence="9">CRISPR-associated endoribonuclease Cas2</fullName>
        <ecNumber evidence="9">3.1.-.-</ecNumber>
    </recommendedName>
</protein>
<evidence type="ECO:0000256" key="8">
    <source>
        <dbReference type="ARBA" id="ARBA00023118"/>
    </source>
</evidence>
<comment type="cofactor">
    <cofactor evidence="1 9">
        <name>Mg(2+)</name>
        <dbReference type="ChEBI" id="CHEBI:18420"/>
    </cofactor>
</comment>
<keyword evidence="3 9" id="KW-0540">Nuclease</keyword>
<keyword evidence="11" id="KW-1185">Reference proteome</keyword>
<evidence type="ECO:0000256" key="4">
    <source>
        <dbReference type="ARBA" id="ARBA00022723"/>
    </source>
</evidence>
<keyword evidence="5 9" id="KW-0255">Endonuclease</keyword>
<name>A0ABS7F0D7_9PROT</name>
<evidence type="ECO:0000256" key="1">
    <source>
        <dbReference type="ARBA" id="ARBA00001946"/>
    </source>
</evidence>
<keyword evidence="6 9" id="KW-0378">Hydrolase</keyword>
<evidence type="ECO:0000256" key="6">
    <source>
        <dbReference type="ARBA" id="ARBA00022801"/>
    </source>
</evidence>
<dbReference type="Pfam" id="PF09827">
    <property type="entry name" value="CRISPR_Cas2"/>
    <property type="match status" value="1"/>
</dbReference>
<evidence type="ECO:0000256" key="5">
    <source>
        <dbReference type="ARBA" id="ARBA00022759"/>
    </source>
</evidence>
<dbReference type="EC" id="3.1.-.-" evidence="9"/>
<dbReference type="Gene3D" id="3.30.70.240">
    <property type="match status" value="1"/>
</dbReference>
<evidence type="ECO:0000256" key="9">
    <source>
        <dbReference type="HAMAP-Rule" id="MF_01471"/>
    </source>
</evidence>
<comment type="function">
    <text evidence="9">CRISPR (clustered regularly interspaced short palindromic repeat), is an adaptive immune system that provides protection against mobile genetic elements (viruses, transposable elements and conjugative plasmids). CRISPR clusters contain sequences complementary to antecedent mobile elements and target invading nucleic acids. CRISPR clusters are transcribed and processed into CRISPR RNA (crRNA). Functions as a ssRNA-specific endoribonuclease. Involved in the integration of spacer DNA into the CRISPR cassette.</text>
</comment>
<evidence type="ECO:0000256" key="7">
    <source>
        <dbReference type="ARBA" id="ARBA00022842"/>
    </source>
</evidence>
<dbReference type="SUPFAM" id="SSF143430">
    <property type="entry name" value="TTP0101/SSO1404-like"/>
    <property type="match status" value="1"/>
</dbReference>
<feature type="binding site" evidence="9">
    <location>
        <position position="12"/>
    </location>
    <ligand>
        <name>Mg(2+)</name>
        <dbReference type="ChEBI" id="CHEBI:18420"/>
        <note>catalytic</note>
    </ligand>
</feature>
<gene>
    <name evidence="9" type="primary">cas2</name>
    <name evidence="10" type="ORF">K1J50_05935</name>
</gene>
<evidence type="ECO:0000313" key="10">
    <source>
        <dbReference type="EMBL" id="MBW8269024.1"/>
    </source>
</evidence>
<dbReference type="HAMAP" id="MF_01471">
    <property type="entry name" value="Cas2"/>
    <property type="match status" value="1"/>
</dbReference>
<dbReference type="EMBL" id="JAHZUY010000009">
    <property type="protein sequence ID" value="MBW8269024.1"/>
    <property type="molecule type" value="Genomic_DNA"/>
</dbReference>
<dbReference type="CDD" id="cd09725">
    <property type="entry name" value="Cas2_I_II_III"/>
    <property type="match status" value="1"/>
</dbReference>
<keyword evidence="4 9" id="KW-0479">Metal-binding</keyword>
<dbReference type="Proteomes" id="UP001519924">
    <property type="component" value="Unassembled WGS sequence"/>
</dbReference>
<comment type="subunit">
    <text evidence="9">Homodimer, forms a heterotetramer with a Cas1 homodimer.</text>
</comment>
<accession>A0ABS7F0D7</accession>
<comment type="caution">
    <text evidence="10">The sequence shown here is derived from an EMBL/GenBank/DDBJ whole genome shotgun (WGS) entry which is preliminary data.</text>
</comment>
<keyword evidence="7 9" id="KW-0460">Magnesium</keyword>
<evidence type="ECO:0000256" key="3">
    <source>
        <dbReference type="ARBA" id="ARBA00022722"/>
    </source>
</evidence>
<dbReference type="InterPro" id="IPR019199">
    <property type="entry name" value="Virulence_VapD/CRISPR_Cas2"/>
</dbReference>
<reference evidence="10 11" key="1">
    <citation type="submission" date="2021-08" db="EMBL/GenBank/DDBJ databases">
        <title>Caldovatus sediminis gen. nov., sp. nov., a moderately thermophilic bacterium isolated from a hot spring.</title>
        <authorList>
            <person name="Hu C.-J."/>
            <person name="Li W.-J."/>
            <person name="Xian W.-D."/>
        </authorList>
    </citation>
    <scope>NUCLEOTIDE SEQUENCE [LARGE SCALE GENOMIC DNA]</scope>
    <source>
        <strain evidence="10 11">SYSU G05006</strain>
    </source>
</reference>
<proteinExistence type="inferred from homology"/>
<keyword evidence="8 9" id="KW-0051">Antiviral defense</keyword>
<evidence type="ECO:0000256" key="2">
    <source>
        <dbReference type="ARBA" id="ARBA00009959"/>
    </source>
</evidence>
<dbReference type="InterPro" id="IPR021127">
    <property type="entry name" value="CRISPR_associated_Cas2"/>
</dbReference>
<dbReference type="RefSeq" id="WP_220116675.1">
    <property type="nucleotide sequence ID" value="NZ_JAHZUY010000009.1"/>
</dbReference>
<sequence>MPHRRLHLLAYDIASPARLRRALHTVRAHAVGGQKSAHECFLTEAERHALLARLRRLIHPRADRVLALRLDPRLGQRSLGIARPPADGPFLIVG</sequence>
<dbReference type="GO" id="GO:0004519">
    <property type="term" value="F:endonuclease activity"/>
    <property type="evidence" value="ECO:0007669"/>
    <property type="project" value="UniProtKB-KW"/>
</dbReference>
<comment type="similarity">
    <text evidence="2 9">Belongs to the CRISPR-associated endoribonuclease Cas2 protein family.</text>
</comment>
<evidence type="ECO:0000313" key="11">
    <source>
        <dbReference type="Proteomes" id="UP001519924"/>
    </source>
</evidence>